<reference evidence="1" key="1">
    <citation type="submission" date="2023-10" db="EMBL/GenBank/DDBJ databases">
        <title>Genome assemblies of two species of porcelain crab, Petrolisthes cinctipes and Petrolisthes manimaculis (Anomura: Porcellanidae).</title>
        <authorList>
            <person name="Angst P."/>
        </authorList>
    </citation>
    <scope>NUCLEOTIDE SEQUENCE</scope>
    <source>
        <strain evidence="1">PB745_01</strain>
        <tissue evidence="1">Gill</tissue>
    </source>
</reference>
<proteinExistence type="predicted"/>
<comment type="caution">
    <text evidence="1">The sequence shown here is derived from an EMBL/GenBank/DDBJ whole genome shotgun (WGS) entry which is preliminary data.</text>
</comment>
<protein>
    <submittedName>
        <fullName evidence="1">Uncharacterized protein</fullName>
    </submittedName>
</protein>
<accession>A0AAE1KRT6</accession>
<sequence length="148" mass="16707">MCYHSNPSLLFSSSYSSRLPTLLVSLLFLSSFPSRIFQHHQHPSLTYPHLSHPVTPHLVFAHLVLFLPAQPTLQHSSSPRPTIPKLDLPRPACKVVEGRQCGRPRLVRLEKWWSSPDKPSFSFSCCGRSSTRSRPPNLPLSCCPLLPF</sequence>
<evidence type="ECO:0000313" key="2">
    <source>
        <dbReference type="Proteomes" id="UP001286313"/>
    </source>
</evidence>
<dbReference type="Proteomes" id="UP001286313">
    <property type="component" value="Unassembled WGS sequence"/>
</dbReference>
<name>A0AAE1KRT6_PETCI</name>
<keyword evidence="2" id="KW-1185">Reference proteome</keyword>
<evidence type="ECO:0000313" key="1">
    <source>
        <dbReference type="EMBL" id="KAK3883566.1"/>
    </source>
</evidence>
<gene>
    <name evidence="1" type="ORF">Pcinc_012128</name>
</gene>
<organism evidence="1 2">
    <name type="scientific">Petrolisthes cinctipes</name>
    <name type="common">Flat porcelain crab</name>
    <dbReference type="NCBI Taxonomy" id="88211"/>
    <lineage>
        <taxon>Eukaryota</taxon>
        <taxon>Metazoa</taxon>
        <taxon>Ecdysozoa</taxon>
        <taxon>Arthropoda</taxon>
        <taxon>Crustacea</taxon>
        <taxon>Multicrustacea</taxon>
        <taxon>Malacostraca</taxon>
        <taxon>Eumalacostraca</taxon>
        <taxon>Eucarida</taxon>
        <taxon>Decapoda</taxon>
        <taxon>Pleocyemata</taxon>
        <taxon>Anomura</taxon>
        <taxon>Galatheoidea</taxon>
        <taxon>Porcellanidae</taxon>
        <taxon>Petrolisthes</taxon>
    </lineage>
</organism>
<dbReference type="AlphaFoldDB" id="A0AAE1KRT6"/>
<dbReference type="EMBL" id="JAWQEG010000978">
    <property type="protein sequence ID" value="KAK3883566.1"/>
    <property type="molecule type" value="Genomic_DNA"/>
</dbReference>